<dbReference type="EC" id="2.3.1.-" evidence="2"/>
<organism evidence="2">
    <name type="scientific">Dehalogenimonas sp. 4OHTPN</name>
    <dbReference type="NCBI Taxonomy" id="3166643"/>
    <lineage>
        <taxon>Bacteria</taxon>
        <taxon>Bacillati</taxon>
        <taxon>Chloroflexota</taxon>
        <taxon>Dehalococcoidia</taxon>
        <taxon>Dehalococcoidales</taxon>
        <taxon>Dehalococcoidaceae</taxon>
        <taxon>Dehalogenimonas</taxon>
    </lineage>
</organism>
<name>A0AAU8G801_9CHLR</name>
<reference evidence="2" key="1">
    <citation type="submission" date="2024-06" db="EMBL/GenBank/DDBJ databases">
        <title>A Novel Isolate, Dehalogenimonas sp. Strain 4OHTPN, Dechlorinates Aromatic 4 Hydroxy chlorothalonil by a Novel Reductive Dehalogenase.</title>
        <authorList>
            <person name="Liu G."/>
        </authorList>
    </citation>
    <scope>NUCLEOTIDE SEQUENCE</scope>
    <source>
        <strain evidence="2">4OHTPN</strain>
    </source>
</reference>
<dbReference type="Gene3D" id="3.40.630.30">
    <property type="match status" value="1"/>
</dbReference>
<dbReference type="EMBL" id="CP159307">
    <property type="protein sequence ID" value="XCH32465.1"/>
    <property type="molecule type" value="Genomic_DNA"/>
</dbReference>
<dbReference type="SUPFAM" id="SSF55729">
    <property type="entry name" value="Acyl-CoA N-acyltransferases (Nat)"/>
    <property type="match status" value="1"/>
</dbReference>
<dbReference type="Pfam" id="PF13480">
    <property type="entry name" value="Acetyltransf_6"/>
    <property type="match status" value="1"/>
</dbReference>
<proteinExistence type="predicted"/>
<dbReference type="GO" id="GO:0016746">
    <property type="term" value="F:acyltransferase activity"/>
    <property type="evidence" value="ECO:0007669"/>
    <property type="project" value="UniProtKB-KW"/>
</dbReference>
<feature type="domain" description="BioF2-like acetyltransferase" evidence="1">
    <location>
        <begin position="166"/>
        <end position="307"/>
    </location>
</feature>
<evidence type="ECO:0000313" key="2">
    <source>
        <dbReference type="EMBL" id="XCH32465.1"/>
    </source>
</evidence>
<dbReference type="InterPro" id="IPR038740">
    <property type="entry name" value="BioF2-like_GNAT_dom"/>
</dbReference>
<accession>A0AAU8G801</accession>
<keyword evidence="2" id="KW-0808">Transferase</keyword>
<sequence length="326" mass="36526">MPTTVTPLTLDELKANWPSYQQSFQAPFPFILPHWLEAWWVSFGEGDSLRLASVDRDGQAIGIAPLRIREGVARFIGNADVCDYLDFIVKPGAESDFFAAVIDDLESAGVEKLELESLRSDSTVLKHFQPLVRSKGFAVELADADMTLEMPLPKTWDEYLAGLSTHQRHEIGRKGRRLAETGGVAFDIKSAEDLESELATLIRLLRESRSDKADFMTAEMEAFFRRLAVAMQQASLLRFGHLRLGGRVVASIMCFDYNGTRYLYNSGYDLEYSSLSVGLLSKVYSIKDSIERGLVRYDYLKGAEIYKYHLGGVESPITSAVIKLND</sequence>
<dbReference type="AlphaFoldDB" id="A0AAU8G801"/>
<evidence type="ECO:0000259" key="1">
    <source>
        <dbReference type="Pfam" id="PF13480"/>
    </source>
</evidence>
<dbReference type="RefSeq" id="WP_353713745.1">
    <property type="nucleotide sequence ID" value="NZ_CP159307.1"/>
</dbReference>
<keyword evidence="2" id="KW-0012">Acyltransferase</keyword>
<dbReference type="InterPro" id="IPR016181">
    <property type="entry name" value="Acyl_CoA_acyltransferase"/>
</dbReference>
<gene>
    <name evidence="2" type="ORF">ABV300_04620</name>
</gene>
<protein>
    <submittedName>
        <fullName evidence="2">GNAT family N-acetyltransferase</fullName>
        <ecNumber evidence="2">2.3.1.-</ecNumber>
    </submittedName>
</protein>